<dbReference type="PANTHER" id="PTHR34988:SF1">
    <property type="entry name" value="DNA-BINDING PROTEIN"/>
    <property type="match status" value="1"/>
</dbReference>
<dbReference type="EMBL" id="CP021983">
    <property type="protein sequence ID" value="ASC69723.1"/>
    <property type="molecule type" value="Genomic_DNA"/>
</dbReference>
<dbReference type="Gene3D" id="3.30.1330.80">
    <property type="entry name" value="Hypothetical protein, similar to alpha- acetolactate decarboxylase, domain 2"/>
    <property type="match status" value="1"/>
</dbReference>
<dbReference type="PANTHER" id="PTHR34988">
    <property type="entry name" value="PROTEIN, PUTATIVE-RELATED"/>
    <property type="match status" value="1"/>
</dbReference>
<organism evidence="2 3">
    <name type="scientific">Halomicronema hongdechloris C2206</name>
    <dbReference type="NCBI Taxonomy" id="1641165"/>
    <lineage>
        <taxon>Bacteria</taxon>
        <taxon>Bacillati</taxon>
        <taxon>Cyanobacteriota</taxon>
        <taxon>Cyanophyceae</taxon>
        <taxon>Nodosilineales</taxon>
        <taxon>Nodosilineaceae</taxon>
        <taxon>Halomicronema</taxon>
    </lineage>
</organism>
<proteinExistence type="predicted"/>
<name>A0A1Z3HHI1_9CYAN</name>
<dbReference type="PROSITE" id="PS51742">
    <property type="entry name" value="PPC"/>
    <property type="match status" value="1"/>
</dbReference>
<dbReference type="KEGG" id="hhg:XM38_006520"/>
<keyword evidence="3" id="KW-1185">Reference proteome</keyword>
<dbReference type="AlphaFoldDB" id="A0A1Z3HHI1"/>
<reference evidence="2 3" key="1">
    <citation type="journal article" date="2016" name="Biochim. Biophys. Acta">
        <title>Characterization of red-shifted phycobilisomes isolated from the chlorophyll f-containing cyanobacterium Halomicronema hongdechloris.</title>
        <authorList>
            <person name="Li Y."/>
            <person name="Lin Y."/>
            <person name="Garvey C.J."/>
            <person name="Birch D."/>
            <person name="Corkery R.W."/>
            <person name="Loughlin P.C."/>
            <person name="Scheer H."/>
            <person name="Willows R.D."/>
            <person name="Chen M."/>
        </authorList>
    </citation>
    <scope>NUCLEOTIDE SEQUENCE [LARGE SCALE GENOMIC DNA]</scope>
    <source>
        <strain evidence="2 3">C2206</strain>
    </source>
</reference>
<evidence type="ECO:0000313" key="2">
    <source>
        <dbReference type="EMBL" id="ASC69723.1"/>
    </source>
</evidence>
<dbReference type="STRING" id="1641165.XM38_11325"/>
<accession>A0A1Z3HHI1</accession>
<dbReference type="Proteomes" id="UP000191901">
    <property type="component" value="Chromosome"/>
</dbReference>
<dbReference type="RefSeq" id="WP_080809088.1">
    <property type="nucleotide sequence ID" value="NZ_CP021983.2"/>
</dbReference>
<sequence length="138" mass="14447">MSVQIHALRLHPGQDLRRALGTYAQEEALEAAVIVSAIGSLETAALRFAGQSEAQVLQGPFELLSLAGTLSTHGLHLHGAIANGAGSVCGGHIAAGCVIYTTAEVAIAALPGYSFRREIDPQTGYRELCINPARQESQ</sequence>
<evidence type="ECO:0000259" key="1">
    <source>
        <dbReference type="PROSITE" id="PS51742"/>
    </source>
</evidence>
<gene>
    <name evidence="2" type="primary">glmU_1</name>
    <name evidence="2" type="ORF">XM38_006520</name>
</gene>
<dbReference type="CDD" id="cd11378">
    <property type="entry name" value="DUF296"/>
    <property type="match status" value="1"/>
</dbReference>
<evidence type="ECO:0000313" key="3">
    <source>
        <dbReference type="Proteomes" id="UP000191901"/>
    </source>
</evidence>
<protein>
    <submittedName>
        <fullName evidence="2">Bifunctional protein GlmU</fullName>
    </submittedName>
</protein>
<dbReference type="SUPFAM" id="SSF117856">
    <property type="entry name" value="AF0104/ALDC/Ptd012-like"/>
    <property type="match status" value="1"/>
</dbReference>
<feature type="domain" description="PPC" evidence="1">
    <location>
        <begin position="1"/>
        <end position="131"/>
    </location>
</feature>
<dbReference type="InterPro" id="IPR005175">
    <property type="entry name" value="PPC_dom"/>
</dbReference>
<dbReference type="Pfam" id="PF03479">
    <property type="entry name" value="PCC"/>
    <property type="match status" value="1"/>
</dbReference>
<dbReference type="OrthoDB" id="552202at2"/>